<organism evidence="2 3">
    <name type="scientific">Mesonia ostreae</name>
    <dbReference type="NCBI Taxonomy" id="861110"/>
    <lineage>
        <taxon>Bacteria</taxon>
        <taxon>Pseudomonadati</taxon>
        <taxon>Bacteroidota</taxon>
        <taxon>Flavobacteriia</taxon>
        <taxon>Flavobacteriales</taxon>
        <taxon>Flavobacteriaceae</taxon>
        <taxon>Mesonia</taxon>
    </lineage>
</organism>
<sequence>MLAKEIPEQRHWIISYFDVGKLLYLSLGLFVLESFIYGRFLIHSYQKESSFWIFFWMVCFIFSFVHIFLVLMDGWSRFQNYKRVKDQFYMYGFITKTANHYKGSKCQRNAILVASKELGLEREAISFYKRQGIKWYYFIPQFMVKDPLFMLKNSFWSRTFMEKKYTAKIDFSKIHSDQIQSTFSIKSPVRD</sequence>
<keyword evidence="1" id="KW-1133">Transmembrane helix</keyword>
<feature type="transmembrane region" description="Helical" evidence="1">
    <location>
        <begin position="21"/>
        <end position="42"/>
    </location>
</feature>
<gene>
    <name evidence="2" type="ORF">RLT85_05015</name>
</gene>
<evidence type="ECO:0000313" key="3">
    <source>
        <dbReference type="Proteomes" id="UP001182991"/>
    </source>
</evidence>
<keyword evidence="1" id="KW-0472">Membrane</keyword>
<comment type="caution">
    <text evidence="2">The sequence shown here is derived from an EMBL/GenBank/DDBJ whole genome shotgun (WGS) entry which is preliminary data.</text>
</comment>
<dbReference type="RefSeq" id="WP_311400943.1">
    <property type="nucleotide sequence ID" value="NZ_JAVRBG010000004.1"/>
</dbReference>
<dbReference type="EMBL" id="JAVRBG010000004">
    <property type="protein sequence ID" value="MDT0293988.1"/>
    <property type="molecule type" value="Genomic_DNA"/>
</dbReference>
<keyword evidence="3" id="KW-1185">Reference proteome</keyword>
<keyword evidence="1" id="KW-0812">Transmembrane</keyword>
<name>A0ABU2KGZ7_9FLAO</name>
<evidence type="ECO:0000313" key="2">
    <source>
        <dbReference type="EMBL" id="MDT0293988.1"/>
    </source>
</evidence>
<evidence type="ECO:0000256" key="1">
    <source>
        <dbReference type="SAM" id="Phobius"/>
    </source>
</evidence>
<protein>
    <submittedName>
        <fullName evidence="2">Uncharacterized protein</fullName>
    </submittedName>
</protein>
<reference evidence="3" key="1">
    <citation type="submission" date="2023-07" db="EMBL/GenBank/DDBJ databases">
        <title>Isolating and identifying novel microbial strains from the Mariana Trench.</title>
        <authorList>
            <person name="Fu H."/>
        </authorList>
    </citation>
    <scope>NUCLEOTIDE SEQUENCE [LARGE SCALE GENOMIC DNA]</scope>
    <source>
        <strain evidence="3">T-y2</strain>
    </source>
</reference>
<dbReference type="Proteomes" id="UP001182991">
    <property type="component" value="Unassembled WGS sequence"/>
</dbReference>
<proteinExistence type="predicted"/>
<accession>A0ABU2KGZ7</accession>
<feature type="transmembrane region" description="Helical" evidence="1">
    <location>
        <begin position="54"/>
        <end position="75"/>
    </location>
</feature>